<comment type="caution">
    <text evidence="2">The sequence shown here is derived from an EMBL/GenBank/DDBJ whole genome shotgun (WGS) entry which is preliminary data.</text>
</comment>
<organism evidence="2 3">
    <name type="scientific">Naegleria fowleri</name>
    <name type="common">Brain eating amoeba</name>
    <dbReference type="NCBI Taxonomy" id="5763"/>
    <lineage>
        <taxon>Eukaryota</taxon>
        <taxon>Discoba</taxon>
        <taxon>Heterolobosea</taxon>
        <taxon>Tetramitia</taxon>
        <taxon>Eutetramitia</taxon>
        <taxon>Vahlkampfiidae</taxon>
        <taxon>Naegleria</taxon>
    </lineage>
</organism>
<feature type="transmembrane region" description="Helical" evidence="1">
    <location>
        <begin position="190"/>
        <end position="217"/>
    </location>
</feature>
<dbReference type="VEuPathDB" id="AmoebaDB:FDP41_013692"/>
<dbReference type="OrthoDB" id="10365218at2759"/>
<keyword evidence="1" id="KW-1133">Transmembrane helix</keyword>
<evidence type="ECO:0000313" key="3">
    <source>
        <dbReference type="Proteomes" id="UP000444721"/>
    </source>
</evidence>
<accession>A0A6A5C3P3</accession>
<keyword evidence="1" id="KW-0472">Membrane</keyword>
<dbReference type="OMA" id="CTQANDY"/>
<name>A0A6A5C3P3_NAEFO</name>
<dbReference type="AlphaFoldDB" id="A0A6A5C3P3"/>
<dbReference type="GeneID" id="68120907"/>
<feature type="transmembrane region" description="Helical" evidence="1">
    <location>
        <begin position="29"/>
        <end position="49"/>
    </location>
</feature>
<evidence type="ECO:0000256" key="1">
    <source>
        <dbReference type="SAM" id="Phobius"/>
    </source>
</evidence>
<keyword evidence="1" id="KW-0812">Transmembrane</keyword>
<evidence type="ECO:0000313" key="2">
    <source>
        <dbReference type="EMBL" id="KAF0980478.1"/>
    </source>
</evidence>
<protein>
    <submittedName>
        <fullName evidence="2">Uncharacterized protein</fullName>
    </submittedName>
</protein>
<reference evidence="2 3" key="1">
    <citation type="journal article" date="2019" name="Sci. Rep.">
        <title>Nanopore sequencing improves the draft genome of the human pathogenic amoeba Naegleria fowleri.</title>
        <authorList>
            <person name="Liechti N."/>
            <person name="Schurch N."/>
            <person name="Bruggmann R."/>
            <person name="Wittwer M."/>
        </authorList>
    </citation>
    <scope>NUCLEOTIDE SEQUENCE [LARGE SCALE GENOMIC DNA]</scope>
    <source>
        <strain evidence="2 3">ATCC 30894</strain>
    </source>
</reference>
<sequence>MIQVGRRSFSIGFHTTTTFQQYRNNFSSFFAIILISELFLSLIILNQFLVVANAVSSSDAIIDVKELNNKNIYADGTVDCGEWDYYSFDIPADVRVQKFYLSFRFTKMNDQSKDVQAISIFFKLNAIPNITYYDAMTTSPTVPISLDYLQPNSTGYIAVLGRGMCQEGDETTNYYLFQGYLDREGPLPSWAIVIIIVGSGFLFSVLAISLSVAYRYFKHRKRREYERL</sequence>
<dbReference type="VEuPathDB" id="AmoebaDB:NfTy_027080"/>
<keyword evidence="3" id="KW-1185">Reference proteome</keyword>
<dbReference type="RefSeq" id="XP_044565191.1">
    <property type="nucleotide sequence ID" value="XM_044704350.1"/>
</dbReference>
<dbReference type="VEuPathDB" id="AmoebaDB:NF0043790"/>
<gene>
    <name evidence="2" type="ORF">FDP41_013692</name>
</gene>
<proteinExistence type="predicted"/>
<dbReference type="Proteomes" id="UP000444721">
    <property type="component" value="Unassembled WGS sequence"/>
</dbReference>
<dbReference type="EMBL" id="VFQX01000019">
    <property type="protein sequence ID" value="KAF0980478.1"/>
    <property type="molecule type" value="Genomic_DNA"/>
</dbReference>